<dbReference type="InterPro" id="IPR036034">
    <property type="entry name" value="PDZ_sf"/>
</dbReference>
<feature type="domain" description="PDZ" evidence="2">
    <location>
        <begin position="617"/>
        <end position="663"/>
    </location>
</feature>
<keyword evidence="4" id="KW-1185">Reference proteome</keyword>
<dbReference type="SUPFAM" id="SSF50156">
    <property type="entry name" value="PDZ domain-like"/>
    <property type="match status" value="1"/>
</dbReference>
<dbReference type="CDD" id="cd00136">
    <property type="entry name" value="PDZ_canonical"/>
    <property type="match status" value="1"/>
</dbReference>
<feature type="region of interest" description="Disordered" evidence="1">
    <location>
        <begin position="1"/>
        <end position="70"/>
    </location>
</feature>
<evidence type="ECO:0000313" key="3">
    <source>
        <dbReference type="EMBL" id="EED95020.1"/>
    </source>
</evidence>
<dbReference type="InterPro" id="IPR041489">
    <property type="entry name" value="PDZ_6"/>
</dbReference>
<feature type="region of interest" description="Disordered" evidence="1">
    <location>
        <begin position="505"/>
        <end position="548"/>
    </location>
</feature>
<dbReference type="HOGENOM" id="CLU_336964_0_0_1"/>
<dbReference type="Gene3D" id="2.30.42.10">
    <property type="match status" value="1"/>
</dbReference>
<dbReference type="KEGG" id="tps:THAPSDRAFT_21557"/>
<organism evidence="3 4">
    <name type="scientific">Thalassiosira pseudonana</name>
    <name type="common">Marine diatom</name>
    <name type="synonym">Cyclotella nana</name>
    <dbReference type="NCBI Taxonomy" id="35128"/>
    <lineage>
        <taxon>Eukaryota</taxon>
        <taxon>Sar</taxon>
        <taxon>Stramenopiles</taxon>
        <taxon>Ochrophyta</taxon>
        <taxon>Bacillariophyta</taxon>
        <taxon>Coscinodiscophyceae</taxon>
        <taxon>Thalassiosirophycidae</taxon>
        <taxon>Thalassiosirales</taxon>
        <taxon>Thalassiosiraceae</taxon>
        <taxon>Thalassiosira</taxon>
    </lineage>
</organism>
<feature type="compositionally biased region" description="Polar residues" evidence="1">
    <location>
        <begin position="11"/>
        <end position="21"/>
    </location>
</feature>
<evidence type="ECO:0000256" key="1">
    <source>
        <dbReference type="SAM" id="MobiDB-lite"/>
    </source>
</evidence>
<name>B8BVZ0_THAPS</name>
<reference evidence="3 4" key="1">
    <citation type="journal article" date="2004" name="Science">
        <title>The genome of the diatom Thalassiosira pseudonana: ecology, evolution, and metabolism.</title>
        <authorList>
            <person name="Armbrust E.V."/>
            <person name="Berges J.A."/>
            <person name="Bowler C."/>
            <person name="Green B.R."/>
            <person name="Martinez D."/>
            <person name="Putnam N.H."/>
            <person name="Zhou S."/>
            <person name="Allen A.E."/>
            <person name="Apt K.E."/>
            <person name="Bechner M."/>
            <person name="Brzezinski M.A."/>
            <person name="Chaal B.K."/>
            <person name="Chiovitti A."/>
            <person name="Davis A.K."/>
            <person name="Demarest M.S."/>
            <person name="Detter J.C."/>
            <person name="Glavina T."/>
            <person name="Goodstein D."/>
            <person name="Hadi M.Z."/>
            <person name="Hellsten U."/>
            <person name="Hildebrand M."/>
            <person name="Jenkins B.D."/>
            <person name="Jurka J."/>
            <person name="Kapitonov V.V."/>
            <person name="Kroger N."/>
            <person name="Lau W.W."/>
            <person name="Lane T.W."/>
            <person name="Larimer F.W."/>
            <person name="Lippmeier J.C."/>
            <person name="Lucas S."/>
            <person name="Medina M."/>
            <person name="Montsant A."/>
            <person name="Obornik M."/>
            <person name="Parker M.S."/>
            <person name="Palenik B."/>
            <person name="Pazour G.J."/>
            <person name="Richardson P.M."/>
            <person name="Rynearson T.A."/>
            <person name="Saito M.A."/>
            <person name="Schwartz D.C."/>
            <person name="Thamatrakoln K."/>
            <person name="Valentin K."/>
            <person name="Vardi A."/>
            <person name="Wilkerson F.P."/>
            <person name="Rokhsar D.S."/>
        </authorList>
    </citation>
    <scope>NUCLEOTIDE SEQUENCE [LARGE SCALE GENOMIC DNA]</scope>
    <source>
        <strain evidence="3 4">CCMP1335</strain>
    </source>
</reference>
<dbReference type="EMBL" id="CM000639">
    <property type="protein sequence ID" value="EED95020.1"/>
    <property type="molecule type" value="Genomic_DNA"/>
</dbReference>
<protein>
    <recommendedName>
        <fullName evidence="2">PDZ domain-containing protein</fullName>
    </recommendedName>
</protein>
<dbReference type="OMA" id="TANESYG"/>
<feature type="compositionally biased region" description="Low complexity" evidence="1">
    <location>
        <begin position="41"/>
        <end position="68"/>
    </location>
</feature>
<sequence length="846" mass="91130">MAPYPADVKPSSPSHFATMNFNDPFASFGAPPAVADGQMMNQQQPQLNGLAQQQPPVQQQTNQTQQQQGYDDPWAVATANNVAPSAPTQQHPTMMMALPAFDNGVANGMNNNYCAPLPVTQMPGYAAPTQPSMQAAPQMQQQPPMMQAAPVQQIQPMQQMVMQQPPAEQVPTTVAFDSQSQDPPSPIGDMSVANPNPTVGVAPDMPVMQGDIMQGGMNQMVMQGGVMQGGVNHMQMQGGMMQRPQMEVLNNQTPMMNQQPVVTQSTYQPAPVAPQPAPAASNPFDFDVPAAAAPVAQPTADLANQMNNLSMMTTMQQPTIADAVVPPPSSMPPPPSMAPPVAPPSPHQEAAQAPFVATQTNTMQQAPLSPNAYPTNNNMDPFALSPVPLSPQVQNDPFGYAFSPMTSPVTSPNPLQQNGFPDMPNLNNGAIVPTTNTQNDDPFGVFGGQQQQQPPVMPAQQNSMVQSDAQSDDPFGVFGGVGGDNNAVVLSAPPVDDPFGLFGAATPAPATPHSPPTNNNAAPQSDDPWAAAGFGQAPQHEAQVSSASLLSDTSTVASEVPIELDENYALPKSGDYYEARINARSLGAMFYTARDLEDTLLYKMPTNVIDSMKSRPVVAYVAENSAAFNAGVHLGHVVLSVNGHDVTNPDECAAMIRNASRPMNLRCYVMPELDVTMAEGKHLVKYDVKDMEAPTSTVDWKMKYVVVGGIVAKPWMVNMYYSKKDYDTAVKETHSNFKCSVKVKQFDLRGARIILKGKDGKPNVVSYHSEPGPWHYITILPEKGYPIKISAEKLEDLEPVYAAVRRFVRKDMEARFNYERQNGDYASERANARAASSYAHPAFNQR</sequence>
<gene>
    <name evidence="3" type="ORF">THAPSDRAFT_21557</name>
</gene>
<evidence type="ECO:0000259" key="2">
    <source>
        <dbReference type="Pfam" id="PF17820"/>
    </source>
</evidence>
<feature type="region of interest" description="Disordered" evidence="1">
    <location>
        <begin position="328"/>
        <end position="350"/>
    </location>
</feature>
<proteinExistence type="predicted"/>
<dbReference type="GeneID" id="7452939"/>
<reference evidence="3 4" key="2">
    <citation type="journal article" date="2008" name="Nature">
        <title>The Phaeodactylum genome reveals the evolutionary history of diatom genomes.</title>
        <authorList>
            <person name="Bowler C."/>
            <person name="Allen A.E."/>
            <person name="Badger J.H."/>
            <person name="Grimwood J."/>
            <person name="Jabbari K."/>
            <person name="Kuo A."/>
            <person name="Maheswari U."/>
            <person name="Martens C."/>
            <person name="Maumus F."/>
            <person name="Otillar R.P."/>
            <person name="Rayko E."/>
            <person name="Salamov A."/>
            <person name="Vandepoele K."/>
            <person name="Beszteri B."/>
            <person name="Gruber A."/>
            <person name="Heijde M."/>
            <person name="Katinka M."/>
            <person name="Mock T."/>
            <person name="Valentin K."/>
            <person name="Verret F."/>
            <person name="Berges J.A."/>
            <person name="Brownlee C."/>
            <person name="Cadoret J.P."/>
            <person name="Chiovitti A."/>
            <person name="Choi C.J."/>
            <person name="Coesel S."/>
            <person name="De Martino A."/>
            <person name="Detter J.C."/>
            <person name="Durkin C."/>
            <person name="Falciatore A."/>
            <person name="Fournet J."/>
            <person name="Haruta M."/>
            <person name="Huysman M.J."/>
            <person name="Jenkins B.D."/>
            <person name="Jiroutova K."/>
            <person name="Jorgensen R.E."/>
            <person name="Joubert Y."/>
            <person name="Kaplan A."/>
            <person name="Kroger N."/>
            <person name="Kroth P.G."/>
            <person name="La Roche J."/>
            <person name="Lindquist E."/>
            <person name="Lommer M."/>
            <person name="Martin-Jezequel V."/>
            <person name="Lopez P.J."/>
            <person name="Lucas S."/>
            <person name="Mangogna M."/>
            <person name="McGinnis K."/>
            <person name="Medlin L.K."/>
            <person name="Montsant A."/>
            <person name="Oudot-Le Secq M.P."/>
            <person name="Napoli C."/>
            <person name="Obornik M."/>
            <person name="Parker M.S."/>
            <person name="Petit J.L."/>
            <person name="Porcel B.M."/>
            <person name="Poulsen N."/>
            <person name="Robison M."/>
            <person name="Rychlewski L."/>
            <person name="Rynearson T.A."/>
            <person name="Schmutz J."/>
            <person name="Shapiro H."/>
            <person name="Siaut M."/>
            <person name="Stanley M."/>
            <person name="Sussman M.R."/>
            <person name="Taylor A.R."/>
            <person name="Vardi A."/>
            <person name="von Dassow P."/>
            <person name="Vyverman W."/>
            <person name="Willis A."/>
            <person name="Wyrwicz L.S."/>
            <person name="Rokhsar D.S."/>
            <person name="Weissenbach J."/>
            <person name="Armbrust E.V."/>
            <person name="Green B.R."/>
            <person name="Van de Peer Y."/>
            <person name="Grigoriev I.V."/>
        </authorList>
    </citation>
    <scope>NUCLEOTIDE SEQUENCE [LARGE SCALE GENOMIC DNA]</scope>
    <source>
        <strain evidence="3 4">CCMP1335</strain>
    </source>
</reference>
<dbReference type="Pfam" id="PF17820">
    <property type="entry name" value="PDZ_6"/>
    <property type="match status" value="1"/>
</dbReference>
<evidence type="ECO:0000313" key="4">
    <source>
        <dbReference type="Proteomes" id="UP000001449"/>
    </source>
</evidence>
<accession>B8BVZ0</accession>
<dbReference type="eggNOG" id="ENOG502T7RU">
    <property type="taxonomic scope" value="Eukaryota"/>
</dbReference>
<dbReference type="PaxDb" id="35128-Thaps21557"/>
<dbReference type="RefSeq" id="XP_002287577.1">
    <property type="nucleotide sequence ID" value="XM_002287541.1"/>
</dbReference>
<dbReference type="Proteomes" id="UP000001449">
    <property type="component" value="Chromosome 2"/>
</dbReference>
<feature type="compositionally biased region" description="Pro residues" evidence="1">
    <location>
        <begin position="328"/>
        <end position="346"/>
    </location>
</feature>
<dbReference type="AlphaFoldDB" id="B8BVZ0"/>
<dbReference type="InParanoid" id="B8BVZ0"/>